<dbReference type="GeneID" id="27712081"/>
<evidence type="ECO:0000259" key="7">
    <source>
        <dbReference type="PROSITE" id="PS51293"/>
    </source>
</evidence>
<keyword evidence="2 4" id="KW-0863">Zinc-finger</keyword>
<evidence type="ECO:0008006" key="10">
    <source>
        <dbReference type="Google" id="ProtNLM"/>
    </source>
</evidence>
<feature type="region of interest" description="Disordered" evidence="5">
    <location>
        <begin position="542"/>
        <end position="569"/>
    </location>
</feature>
<feature type="zinc finger region" description="C3H1-type" evidence="4">
    <location>
        <begin position="502"/>
        <end position="529"/>
    </location>
</feature>
<proteinExistence type="predicted"/>
<gene>
    <name evidence="8" type="ORF">Z520_06335</name>
</gene>
<feature type="compositionally biased region" description="Polar residues" evidence="5">
    <location>
        <begin position="554"/>
        <end position="564"/>
    </location>
</feature>
<dbReference type="OrthoDB" id="4161771at2759"/>
<feature type="compositionally biased region" description="Basic residues" evidence="5">
    <location>
        <begin position="980"/>
        <end position="991"/>
    </location>
</feature>
<dbReference type="InterPro" id="IPR013083">
    <property type="entry name" value="Znf_RING/FYVE/PHD"/>
</dbReference>
<evidence type="ECO:0000313" key="8">
    <source>
        <dbReference type="EMBL" id="KIX98255.1"/>
    </source>
</evidence>
<dbReference type="SUPFAM" id="SSF57903">
    <property type="entry name" value="FYVE/PHD zinc finger"/>
    <property type="match status" value="1"/>
</dbReference>
<dbReference type="InterPro" id="IPR051571">
    <property type="entry name" value="N-CoR_corepressor"/>
</dbReference>
<name>A0A0D2H8R7_9EURO</name>
<dbReference type="GO" id="GO:0006357">
    <property type="term" value="P:regulation of transcription by RNA polymerase II"/>
    <property type="evidence" value="ECO:0007669"/>
    <property type="project" value="TreeGrafter"/>
</dbReference>
<dbReference type="InterPro" id="IPR000571">
    <property type="entry name" value="Znf_CCCH"/>
</dbReference>
<feature type="region of interest" description="Disordered" evidence="5">
    <location>
        <begin position="14"/>
        <end position="65"/>
    </location>
</feature>
<dbReference type="Gene3D" id="1.10.10.60">
    <property type="entry name" value="Homeodomain-like"/>
    <property type="match status" value="1"/>
</dbReference>
<dbReference type="InterPro" id="IPR036855">
    <property type="entry name" value="Znf_CCCH_sf"/>
</dbReference>
<feature type="compositionally biased region" description="Low complexity" evidence="5">
    <location>
        <begin position="36"/>
        <end position="48"/>
    </location>
</feature>
<feature type="domain" description="SANT" evidence="7">
    <location>
        <begin position="918"/>
        <end position="968"/>
    </location>
</feature>
<dbReference type="RefSeq" id="XP_016632378.1">
    <property type="nucleotide sequence ID" value="XM_016776836.1"/>
</dbReference>
<keyword evidence="1 4" id="KW-0479">Metal-binding</keyword>
<dbReference type="AlphaFoldDB" id="A0A0D2H8R7"/>
<feature type="domain" description="C3H1-type" evidence="6">
    <location>
        <begin position="502"/>
        <end position="529"/>
    </location>
</feature>
<feature type="compositionally biased region" description="Acidic residues" evidence="5">
    <location>
        <begin position="1168"/>
        <end position="1180"/>
    </location>
</feature>
<dbReference type="PANTHER" id="PTHR13992:SF39">
    <property type="entry name" value="SMRTER, ISOFORM G"/>
    <property type="match status" value="1"/>
</dbReference>
<dbReference type="SMART" id="SM00356">
    <property type="entry name" value="ZnF_C3H1"/>
    <property type="match status" value="1"/>
</dbReference>
<dbReference type="CDD" id="cd00167">
    <property type="entry name" value="SANT"/>
    <property type="match status" value="1"/>
</dbReference>
<dbReference type="GO" id="GO:0005654">
    <property type="term" value="C:nucleoplasm"/>
    <property type="evidence" value="ECO:0007669"/>
    <property type="project" value="UniProtKB-ARBA"/>
</dbReference>
<protein>
    <recommendedName>
        <fullName evidence="10">PHD-type domain-containing protein</fullName>
    </recommendedName>
</protein>
<feature type="compositionally biased region" description="Basic and acidic residues" evidence="5">
    <location>
        <begin position="1078"/>
        <end position="1101"/>
    </location>
</feature>
<feature type="compositionally biased region" description="Polar residues" evidence="5">
    <location>
        <begin position="1137"/>
        <end position="1150"/>
    </location>
</feature>
<dbReference type="GO" id="GO:0008270">
    <property type="term" value="F:zinc ion binding"/>
    <property type="evidence" value="ECO:0007669"/>
    <property type="project" value="UniProtKB-KW"/>
</dbReference>
<dbReference type="GO" id="GO:0032991">
    <property type="term" value="C:protein-containing complex"/>
    <property type="evidence" value="ECO:0007669"/>
    <property type="project" value="UniProtKB-ARBA"/>
</dbReference>
<reference evidence="8 9" key="1">
    <citation type="submission" date="2015-01" db="EMBL/GenBank/DDBJ databases">
        <title>The Genome Sequence of Fonsecaea multimorphosa CBS 102226.</title>
        <authorList>
            <consortium name="The Broad Institute Genomics Platform"/>
            <person name="Cuomo C."/>
            <person name="de Hoog S."/>
            <person name="Gorbushina A."/>
            <person name="Stielow B."/>
            <person name="Teixiera M."/>
            <person name="Abouelleil A."/>
            <person name="Chapman S.B."/>
            <person name="Priest M."/>
            <person name="Young S.K."/>
            <person name="Wortman J."/>
            <person name="Nusbaum C."/>
            <person name="Birren B."/>
        </authorList>
    </citation>
    <scope>NUCLEOTIDE SEQUENCE [LARGE SCALE GENOMIC DNA]</scope>
    <source>
        <strain evidence="8 9">CBS 102226</strain>
    </source>
</reference>
<evidence type="ECO:0000313" key="9">
    <source>
        <dbReference type="Proteomes" id="UP000053411"/>
    </source>
</evidence>
<feature type="region of interest" description="Disordered" evidence="5">
    <location>
        <begin position="827"/>
        <end position="877"/>
    </location>
</feature>
<dbReference type="SMART" id="SM00717">
    <property type="entry name" value="SANT"/>
    <property type="match status" value="1"/>
</dbReference>
<keyword evidence="9" id="KW-1185">Reference proteome</keyword>
<accession>A0A0D2H8R7</accession>
<dbReference type="SUPFAM" id="SSF90229">
    <property type="entry name" value="CCCH zinc finger"/>
    <property type="match status" value="1"/>
</dbReference>
<feature type="region of interest" description="Disordered" evidence="5">
    <location>
        <begin position="980"/>
        <end position="1005"/>
    </location>
</feature>
<dbReference type="InterPro" id="IPR017884">
    <property type="entry name" value="SANT_dom"/>
</dbReference>
<dbReference type="InterPro" id="IPR001005">
    <property type="entry name" value="SANT/Myb"/>
</dbReference>
<dbReference type="PANTHER" id="PTHR13992">
    <property type="entry name" value="NUCLEAR RECEPTOR CO-REPRESSOR RELATED NCOR"/>
    <property type="match status" value="1"/>
</dbReference>
<dbReference type="Gene3D" id="3.30.40.10">
    <property type="entry name" value="Zinc/RING finger domain, C3HC4 (zinc finger)"/>
    <property type="match status" value="1"/>
</dbReference>
<dbReference type="STRING" id="1442371.A0A0D2H8R7"/>
<evidence type="ECO:0000256" key="1">
    <source>
        <dbReference type="ARBA" id="ARBA00022723"/>
    </source>
</evidence>
<dbReference type="EMBL" id="KN848072">
    <property type="protein sequence ID" value="KIX98255.1"/>
    <property type="molecule type" value="Genomic_DNA"/>
</dbReference>
<dbReference type="PROSITE" id="PS51293">
    <property type="entry name" value="SANT"/>
    <property type="match status" value="1"/>
</dbReference>
<keyword evidence="3 4" id="KW-0862">Zinc</keyword>
<feature type="region of interest" description="Disordered" evidence="5">
    <location>
        <begin position="407"/>
        <end position="442"/>
    </location>
</feature>
<feature type="region of interest" description="Disordered" evidence="5">
    <location>
        <begin position="1051"/>
        <end position="1119"/>
    </location>
</feature>
<dbReference type="InterPro" id="IPR011011">
    <property type="entry name" value="Znf_FYVE_PHD"/>
</dbReference>
<evidence type="ECO:0000256" key="5">
    <source>
        <dbReference type="SAM" id="MobiDB-lite"/>
    </source>
</evidence>
<feature type="compositionally biased region" description="Low complexity" evidence="5">
    <location>
        <begin position="1051"/>
        <end position="1068"/>
    </location>
</feature>
<dbReference type="GO" id="GO:0000785">
    <property type="term" value="C:chromatin"/>
    <property type="evidence" value="ECO:0007669"/>
    <property type="project" value="TreeGrafter"/>
</dbReference>
<dbReference type="Pfam" id="PF00249">
    <property type="entry name" value="Myb_DNA-binding"/>
    <property type="match status" value="1"/>
</dbReference>
<dbReference type="InterPro" id="IPR009057">
    <property type="entry name" value="Homeodomain-like_sf"/>
</dbReference>
<dbReference type="PROSITE" id="PS50103">
    <property type="entry name" value="ZF_C3H1"/>
    <property type="match status" value="1"/>
</dbReference>
<evidence type="ECO:0000259" key="6">
    <source>
        <dbReference type="PROSITE" id="PS50103"/>
    </source>
</evidence>
<evidence type="ECO:0000256" key="2">
    <source>
        <dbReference type="ARBA" id="ARBA00022771"/>
    </source>
</evidence>
<dbReference type="Gene3D" id="4.10.1000.10">
    <property type="entry name" value="Zinc finger, CCCH-type"/>
    <property type="match status" value="1"/>
</dbReference>
<organism evidence="8 9">
    <name type="scientific">Fonsecaea multimorphosa CBS 102226</name>
    <dbReference type="NCBI Taxonomy" id="1442371"/>
    <lineage>
        <taxon>Eukaryota</taxon>
        <taxon>Fungi</taxon>
        <taxon>Dikarya</taxon>
        <taxon>Ascomycota</taxon>
        <taxon>Pezizomycotina</taxon>
        <taxon>Eurotiomycetes</taxon>
        <taxon>Chaetothyriomycetidae</taxon>
        <taxon>Chaetothyriales</taxon>
        <taxon>Herpotrichiellaceae</taxon>
        <taxon>Fonsecaea</taxon>
    </lineage>
</organism>
<sequence>MAADESNIAEIQTFTPVDISSTQRHHPLFSTHKGANSSNSSGPRSPSGVKIPTVHGKPIEFDLASHARTNPRSLYRSRSLPLTRSAKTSTALQYGNDFGGGGRFTVSDHHRPSFLPQLVGSDSISSIALNDMPRKESYIMDLDRSQRAGQDSILDASRSTKLDESRVQKVEGWGNLFQRVTPRERGDTWRRSSQENLTLIVSNGKNRFPEHTDKAGHADTQRDHKAQLGLASSQANRTFNIPLRSEGDTTHQTTMDQHSPLVPPAIPNYLLESQWTAILEERRAQPLTGSNFPTARHKMLNRPGSHFSSESIWSISSIRGSKSKDLCTDCRKPGSSLTPLVPCKACREGYHTLCGNPKPRQYLRLDDFTCGICSKEQEATASNAKPLRGSLDGNPYRAAIITDPDSSLRGPFVQPTDFAPLSSSQASADPSEPVAKSDQDTNHVDITPAMGRMAKAVPVHCQNPADGKPEHPINPAVNKNMGMLASQPVMERQPQQPPGGPALKQPICRRWEEGFCKWGDTCPYTHSWTGRSCLHLRKPTSNRTAGFGGDNNEKSQPAQGPKNISDTDELPLSNGAICHESTAPAVVAVLARSSAGRGAIQSATEQQTLCTTTDRPAPVKRLARRSGIVHSHHISNDNLRGVTQTPTDHGKDQQDIMKTQATSLEKCESCGKLIQGSAARCARCTIKHDDLRGDGRGCGDPRRQSTPITISDDEDADYRTVITISDDEDTPDVLKIGNESDGVQPHTSTSTVQQHEIRSSLKHHITEDSLFAPRKKVQLEQIIVNEAVRSLHQGARKNEVQAALEADTLEPHVDRSNSVVVLDSANGARAVSPLQKKNDDSVSKSPPARPTTARRREFLRPASARKRTLRSTTAVEQPGPQMEAVVPLMVPPTSIKALINDEEDGPIPTELVISSWITEEDEFTQNEHDLFVEAYSRHPKAFPKIAELVGRTVVECVRHYYATKHYVDYKVFKKKAVGRAKPKASKTKMSRSRGSSPAVANKHEVPVSASAQVTVKQVQTDSHGNAPAILNILNGLLGGALTNLTPAKKAVEANSNSSGESSAQSRSRPATNVNRSTHHVETPVEARPKANEEGGSEHHEAVSTQSRRSSRSRDPLDSDSALLKPAIVISRVKAREATSQVPSKNTQPASANEDDEERLRDRCVSFEPDCDSDGIDDSDSWSDPSRRTLIAPRRNARRGPLNRSQDLSKLEPSLRVAG</sequence>
<dbReference type="VEuPathDB" id="FungiDB:Z520_06335"/>
<evidence type="ECO:0000256" key="3">
    <source>
        <dbReference type="ARBA" id="ARBA00022833"/>
    </source>
</evidence>
<feature type="region of interest" description="Disordered" evidence="5">
    <location>
        <begin position="1134"/>
        <end position="1218"/>
    </location>
</feature>
<dbReference type="SUPFAM" id="SSF46689">
    <property type="entry name" value="Homeodomain-like"/>
    <property type="match status" value="1"/>
</dbReference>
<dbReference type="Proteomes" id="UP000053411">
    <property type="component" value="Unassembled WGS sequence"/>
</dbReference>
<evidence type="ECO:0000256" key="4">
    <source>
        <dbReference type="PROSITE-ProRule" id="PRU00723"/>
    </source>
</evidence>